<dbReference type="Pfam" id="PF02782">
    <property type="entry name" value="FGGY_C"/>
    <property type="match status" value="1"/>
</dbReference>
<name>A0A5B8LMP8_9HYPH</name>
<dbReference type="KEGG" id="dea:FPZ08_01350"/>
<dbReference type="Proteomes" id="UP000315364">
    <property type="component" value="Chromosome"/>
</dbReference>
<dbReference type="InterPro" id="IPR018484">
    <property type="entry name" value="FGGY_N"/>
</dbReference>
<dbReference type="InterPro" id="IPR018485">
    <property type="entry name" value="FGGY_C"/>
</dbReference>
<evidence type="ECO:0000259" key="5">
    <source>
        <dbReference type="Pfam" id="PF02782"/>
    </source>
</evidence>
<protein>
    <recommendedName>
        <fullName evidence="8">Autoinducer-2 kinase</fullName>
    </recommendedName>
</protein>
<dbReference type="Gene3D" id="3.30.420.40">
    <property type="match status" value="2"/>
</dbReference>
<dbReference type="Pfam" id="PF00370">
    <property type="entry name" value="FGGY_N"/>
    <property type="match status" value="1"/>
</dbReference>
<feature type="domain" description="Carbohydrate kinase FGGY C-terminal" evidence="5">
    <location>
        <begin position="276"/>
        <end position="455"/>
    </location>
</feature>
<dbReference type="EMBL" id="CP042304">
    <property type="protein sequence ID" value="QDZ09508.1"/>
    <property type="molecule type" value="Genomic_DNA"/>
</dbReference>
<dbReference type="InterPro" id="IPR050406">
    <property type="entry name" value="FGGY_Carb_Kinase"/>
</dbReference>
<proteinExistence type="inferred from homology"/>
<keyword evidence="7" id="KW-1185">Reference proteome</keyword>
<dbReference type="PIRSF" id="PIRSF000538">
    <property type="entry name" value="GlpK"/>
    <property type="match status" value="1"/>
</dbReference>
<dbReference type="InterPro" id="IPR000577">
    <property type="entry name" value="Carb_kinase_FGGY"/>
</dbReference>
<sequence length="529" mass="55671">MQPVVMAIDAGTGSCRCLLFNLKGEEVASASAEWTHPAAPGAAGGFDFDTNANGRLLDSVIKRCLASYGGTPGDIKAISSTSMREGVVLYDKAGEVLWACPNIDARASVEAEALVQEGLADLIFDTAGDWVSITTPARLKWLEAHRPDILERTVKFGMISDWAATRLTGEYFTEPSAGSSTALFDLSSRTWSHDLFGRLGLDIAITPTVVESGSPVGAVTAAAAERTGLLAGTPVIAGGGDTQLGLLGLKRGRFDATLFGGSFWQMTTLLDHPLVDPARGPRTLCHAAPGLWMVEGIGFLSGLSLRWFRDAFWQAEVSAAAKSGISPFSLMEKSAQNIPPGANGVTAVMASVMQSDGWTQAPPTLLGFDFNRPEQTGRAAATRAIMEAAAYAAGEHLKMLERLSGNIFPQIVFSGGASQGSLWPKIVADVLGRPVVIPNNSESTSVGCAMLAAVGAGLFSNLDDAGAMASGPRQQIEPDLRHTAAYEDLSQKWLRLNDAMIGLGESGLATPMWRPAGARRKKSLLAAGH</sequence>
<dbReference type="PANTHER" id="PTHR43095">
    <property type="entry name" value="SUGAR KINASE"/>
    <property type="match status" value="1"/>
</dbReference>
<dbReference type="GO" id="GO:0016301">
    <property type="term" value="F:kinase activity"/>
    <property type="evidence" value="ECO:0007669"/>
    <property type="project" value="UniProtKB-KW"/>
</dbReference>
<evidence type="ECO:0000313" key="7">
    <source>
        <dbReference type="Proteomes" id="UP000315364"/>
    </source>
</evidence>
<accession>A0A5B8LMP8</accession>
<evidence type="ECO:0000256" key="1">
    <source>
        <dbReference type="ARBA" id="ARBA00009156"/>
    </source>
</evidence>
<keyword evidence="2" id="KW-0808">Transferase</keyword>
<dbReference type="InterPro" id="IPR043129">
    <property type="entry name" value="ATPase_NBD"/>
</dbReference>
<comment type="similarity">
    <text evidence="1">Belongs to the FGGY kinase family.</text>
</comment>
<dbReference type="GO" id="GO:0005975">
    <property type="term" value="P:carbohydrate metabolic process"/>
    <property type="evidence" value="ECO:0007669"/>
    <property type="project" value="InterPro"/>
</dbReference>
<evidence type="ECO:0000256" key="2">
    <source>
        <dbReference type="ARBA" id="ARBA00022679"/>
    </source>
</evidence>
<reference evidence="6 7" key="1">
    <citation type="submission" date="2019-07" db="EMBL/GenBank/DDBJ databases">
        <title>Full genome sequence of Devosia sp. Gsoil 520.</title>
        <authorList>
            <person name="Im W.-T."/>
        </authorList>
    </citation>
    <scope>NUCLEOTIDE SEQUENCE [LARGE SCALE GENOMIC DNA]</scope>
    <source>
        <strain evidence="6 7">Gsoil 520</strain>
    </source>
</reference>
<dbReference type="SUPFAM" id="SSF53067">
    <property type="entry name" value="Actin-like ATPase domain"/>
    <property type="match status" value="2"/>
</dbReference>
<keyword evidence="3" id="KW-0418">Kinase</keyword>
<evidence type="ECO:0000259" key="4">
    <source>
        <dbReference type="Pfam" id="PF00370"/>
    </source>
</evidence>
<evidence type="ECO:0000256" key="3">
    <source>
        <dbReference type="ARBA" id="ARBA00022777"/>
    </source>
</evidence>
<evidence type="ECO:0008006" key="8">
    <source>
        <dbReference type="Google" id="ProtNLM"/>
    </source>
</evidence>
<gene>
    <name evidence="6" type="ORF">FPZ08_01350</name>
</gene>
<feature type="domain" description="Carbohydrate kinase FGGY N-terminal" evidence="4">
    <location>
        <begin position="5"/>
        <end position="248"/>
    </location>
</feature>
<organism evidence="6 7">
    <name type="scientific">Devosia ginsengisoli</name>
    <dbReference type="NCBI Taxonomy" id="400770"/>
    <lineage>
        <taxon>Bacteria</taxon>
        <taxon>Pseudomonadati</taxon>
        <taxon>Pseudomonadota</taxon>
        <taxon>Alphaproteobacteria</taxon>
        <taxon>Hyphomicrobiales</taxon>
        <taxon>Devosiaceae</taxon>
        <taxon>Devosia</taxon>
    </lineage>
</organism>
<dbReference type="AlphaFoldDB" id="A0A5B8LMP8"/>
<dbReference type="PANTHER" id="PTHR43095:SF5">
    <property type="entry name" value="XYLULOSE KINASE"/>
    <property type="match status" value="1"/>
</dbReference>
<dbReference type="OrthoDB" id="9805576at2"/>
<evidence type="ECO:0000313" key="6">
    <source>
        <dbReference type="EMBL" id="QDZ09508.1"/>
    </source>
</evidence>